<dbReference type="NCBIfam" id="TIGR01965">
    <property type="entry name" value="VCBS_repeat"/>
    <property type="match status" value="1"/>
</dbReference>
<dbReference type="GO" id="GO:0005509">
    <property type="term" value="F:calcium ion binding"/>
    <property type="evidence" value="ECO:0007669"/>
    <property type="project" value="InterPro"/>
</dbReference>
<name>A0A935UGY6_9PROT</name>
<dbReference type="InterPro" id="IPR049826">
    <property type="entry name" value="Ig-like_ice"/>
</dbReference>
<feature type="compositionally biased region" description="Basic and acidic residues" evidence="1">
    <location>
        <begin position="113"/>
        <end position="133"/>
    </location>
</feature>
<evidence type="ECO:0000256" key="1">
    <source>
        <dbReference type="SAM" id="MobiDB-lite"/>
    </source>
</evidence>
<dbReference type="InterPro" id="IPR001343">
    <property type="entry name" value="Hemolysn_Ca-bd"/>
</dbReference>
<dbReference type="Proteomes" id="UP000697998">
    <property type="component" value="Unassembled WGS sequence"/>
</dbReference>
<proteinExistence type="predicted"/>
<evidence type="ECO:0000313" key="3">
    <source>
        <dbReference type="EMBL" id="MBK7675174.1"/>
    </source>
</evidence>
<accession>A0A935UGY6</accession>
<gene>
    <name evidence="3" type="ORF">IPJ27_10710</name>
</gene>
<dbReference type="NCBIfam" id="NF012196">
    <property type="entry name" value="Ig_like_ice"/>
    <property type="match status" value="2"/>
</dbReference>
<feature type="compositionally biased region" description="Basic residues" evidence="1">
    <location>
        <begin position="103"/>
        <end position="112"/>
    </location>
</feature>
<dbReference type="InterPro" id="IPR011049">
    <property type="entry name" value="Serralysin-like_metalloprot_C"/>
</dbReference>
<reference evidence="3 4" key="1">
    <citation type="submission" date="2020-10" db="EMBL/GenBank/DDBJ databases">
        <title>Connecting structure to function with the recovery of over 1000 high-quality activated sludge metagenome-assembled genomes encoding full-length rRNA genes using long-read sequencing.</title>
        <authorList>
            <person name="Singleton C.M."/>
            <person name="Petriglieri F."/>
            <person name="Kristensen J.M."/>
            <person name="Kirkegaard R.H."/>
            <person name="Michaelsen T.Y."/>
            <person name="Andersen M.H."/>
            <person name="Karst S.M."/>
            <person name="Dueholm M.S."/>
            <person name="Nielsen P.H."/>
            <person name="Albertsen M."/>
        </authorList>
    </citation>
    <scope>NUCLEOTIDE SEQUENCE [LARGE SCALE GENOMIC DNA]</scope>
    <source>
        <strain evidence="3">EsbW_18-Q3-R4-48_BATAC.285</strain>
    </source>
</reference>
<dbReference type="NCBIfam" id="NF033510">
    <property type="entry name" value="Ca_tandemer"/>
    <property type="match status" value="2"/>
</dbReference>
<dbReference type="PRINTS" id="PR00313">
    <property type="entry name" value="CABNDNGRPT"/>
</dbReference>
<dbReference type="EMBL" id="JADJMH010000009">
    <property type="protein sequence ID" value="MBK7675174.1"/>
    <property type="molecule type" value="Genomic_DNA"/>
</dbReference>
<dbReference type="SUPFAM" id="SSF51120">
    <property type="entry name" value="beta-Roll"/>
    <property type="match status" value="1"/>
</dbReference>
<comment type="caution">
    <text evidence="3">The sequence shown here is derived from an EMBL/GenBank/DDBJ whole genome shotgun (WGS) entry which is preliminary data.</text>
</comment>
<dbReference type="InterPro" id="IPR019960">
    <property type="entry name" value="T1SS_VCA0849"/>
</dbReference>
<protein>
    <submittedName>
        <fullName evidence="3">Ig-like domain-containing protein</fullName>
    </submittedName>
</protein>
<dbReference type="InterPro" id="IPR013783">
    <property type="entry name" value="Ig-like_fold"/>
</dbReference>
<dbReference type="Pfam" id="PF17963">
    <property type="entry name" value="Big_9"/>
    <property type="match status" value="1"/>
</dbReference>
<dbReference type="InterPro" id="IPR010221">
    <property type="entry name" value="VCBS_dom"/>
</dbReference>
<dbReference type="Gene3D" id="2.150.10.10">
    <property type="entry name" value="Serralysin-like metalloprotease, C-terminal"/>
    <property type="match status" value="1"/>
</dbReference>
<organism evidence="3 4">
    <name type="scientific">Candidatus Accumulibacter proximus</name>
    <dbReference type="NCBI Taxonomy" id="2954385"/>
    <lineage>
        <taxon>Bacteria</taxon>
        <taxon>Pseudomonadati</taxon>
        <taxon>Pseudomonadota</taxon>
        <taxon>Betaproteobacteria</taxon>
        <taxon>Candidatus Accumulibacter</taxon>
    </lineage>
</organism>
<feature type="domain" description="Bacterial Ig-like" evidence="2">
    <location>
        <begin position="200"/>
        <end position="300"/>
    </location>
</feature>
<dbReference type="InterPro" id="IPR044048">
    <property type="entry name" value="Big_12"/>
</dbReference>
<dbReference type="AlphaFoldDB" id="A0A935UGY6"/>
<feature type="region of interest" description="Disordered" evidence="1">
    <location>
        <begin position="84"/>
        <end position="133"/>
    </location>
</feature>
<evidence type="ECO:0000313" key="4">
    <source>
        <dbReference type="Proteomes" id="UP000697998"/>
    </source>
</evidence>
<sequence>MVIDTAPPLPTITLDADITADDILNASEATASITVTGTVGGDAKVGDTVTLTVNGQTFTGNVVDTAGVLTFAIAVPGADLLADAEPPATAHGRRQKATPSTPPRRRRRRYRRYQPERRQGVDRHLHLQRRPERLRPDRRLTAVGGTLGGLAVSLTDRKSTALFTANDGFTGIGSVSVADASYTNAAGNSGTGHNDTVVIDTAAPSVVVDIVDTSLNSGDKVSTVTFTFSDAPSGFDLTDITAVGGTLSGLAVSLTDPKVYTATFTANDGFTGIGSVSVADASYTNAAGNSGTGHNDTVAIDTAPPLPTITLDANITADDILNAAEIAGNVTVTGTVGGDAKAGDTVTLTVNGQNFTGLVVNNAGVLGFAIAVPGADLSADGDKTIAASITTTDAAGNTATADDSEGYKVGPVAVADVNSVSELPANTLYYNDAAGNIGILDPATGARTVVGNAGVVFGDIAVGPTGTLFGIALTGSPNTLYSINPTTAAANRIGPVTGAPFVNSLVASGDGRLFAAAGTGGDVYQLSTATGAAARLGSFGQGSSGDLLFLDNALYLSTSAGAIRKLDLATGRVSTVVNGLPGDLYNLAQTDVGTFVGSTAAGAMYSIDLAAGTAVPTGVVTAGQQIYGFAAAPVGSPLVTVGGDVTPGTPAQDYDPDSASGLTVTGVAAGIAAAPPAAGVGAVVDGIYGKVVIAADGSYSYTLDNARAAVQRLAAGEIGNDVFTYRITDADGGVDTATLTIQVNGAGEVAPPIRTVGTIGNDVLNGSIAADSMRGDAGNDTMSGGLGADTVSGGAGNDRMSGGLGADVFQWRLADGGATGAPAVDALTDFSNASRASGGDVLDLRDLLQGENSTLGSLDNYLHFDVSGGSTTVQISSSGGFASGYSLAAVDQQVVLAGVDLSAGGLTTDQLIIQDLLTKGKLITD</sequence>
<evidence type="ECO:0000259" key="2">
    <source>
        <dbReference type="Pfam" id="PF19078"/>
    </source>
</evidence>
<dbReference type="Gene3D" id="2.60.40.10">
    <property type="entry name" value="Immunoglobulins"/>
    <property type="match status" value="3"/>
</dbReference>
<dbReference type="NCBIfam" id="TIGR03661">
    <property type="entry name" value="T1SS_VCA0849"/>
    <property type="match status" value="1"/>
</dbReference>
<dbReference type="Pfam" id="PF19078">
    <property type="entry name" value="Big_12"/>
    <property type="match status" value="2"/>
</dbReference>
<dbReference type="SUPFAM" id="SSF69322">
    <property type="entry name" value="Tricorn protease domain 2"/>
    <property type="match status" value="1"/>
</dbReference>
<dbReference type="Pfam" id="PF00353">
    <property type="entry name" value="HemolysinCabind"/>
    <property type="match status" value="1"/>
</dbReference>
<feature type="domain" description="Bacterial Ig-like" evidence="2">
    <location>
        <begin position="140"/>
        <end position="196"/>
    </location>
</feature>